<dbReference type="InterPro" id="IPR007867">
    <property type="entry name" value="GMC_OxRtase_C"/>
</dbReference>
<comment type="caution">
    <text evidence="6">The sequence shown here is derived from an EMBL/GenBank/DDBJ whole genome shotgun (WGS) entry which is preliminary data.</text>
</comment>
<keyword evidence="4" id="KW-0732">Signal</keyword>
<gene>
    <name evidence="6" type="ORF">ST47_g3103</name>
</gene>
<organism evidence="6 7">
    <name type="scientific">Didymella rabiei</name>
    <name type="common">Chickpea ascochyta blight fungus</name>
    <name type="synonym">Mycosphaerella rabiei</name>
    <dbReference type="NCBI Taxonomy" id="5454"/>
    <lineage>
        <taxon>Eukaryota</taxon>
        <taxon>Fungi</taxon>
        <taxon>Dikarya</taxon>
        <taxon>Ascomycota</taxon>
        <taxon>Pezizomycotina</taxon>
        <taxon>Dothideomycetes</taxon>
        <taxon>Pleosporomycetidae</taxon>
        <taxon>Pleosporales</taxon>
        <taxon>Pleosporineae</taxon>
        <taxon>Didymellaceae</taxon>
        <taxon>Ascochyta</taxon>
    </lineage>
</organism>
<dbReference type="PROSITE" id="PS00624">
    <property type="entry name" value="GMC_OXRED_2"/>
    <property type="match status" value="1"/>
</dbReference>
<evidence type="ECO:0000313" key="6">
    <source>
        <dbReference type="EMBL" id="KZM25795.1"/>
    </source>
</evidence>
<evidence type="ECO:0000313" key="7">
    <source>
        <dbReference type="Proteomes" id="UP000076837"/>
    </source>
</evidence>
<dbReference type="Pfam" id="PF00890">
    <property type="entry name" value="FAD_binding_2"/>
    <property type="match status" value="1"/>
</dbReference>
<comment type="similarity">
    <text evidence="1">Belongs to the GMC oxidoreductase family.</text>
</comment>
<sequence>MVGRRVISSFALVANAINVQAQGNTAKPTSGNYTVPVHNPTFDYIVVGGGASGLVVSERFAETGKSVLVLERGGPSLFSSGGDLLTPWNETLTVYDVPGLFYALMTWPGNDGYCKDVPETALAGCILGGGTVENAMQFVRPPSFDFDDKWPVGWKWADVEAAARSLYERNPGSTSPSTDGNIMTKLYKKYKVYSHPALNIQEGFRAGPVGTYLPLANVLPKFKLQLHTKVVRAVRTRSTVTGVEVEDAVGQRSIINVSPGGKLKLAAGAMSSPRILFNSGIGPSDQISIVESGSTRVTLPPKSEWGESPVGFVRDHTILILSFNVPGGTSILNQTELRSPSEEILDLYAHGSGPLAQSWNRLTSYTTVTNDDGHTTFVQIDTVALANNTVTFLVAITHNSTSTGTLGITSEGKTEWMKNPHLQTDSDKEAIIKAVDELLAISRLPNSTLVYSGPANSTGASVLEYALSAKDPMTVVIGGQHMIGTTIMGTDDGTKNGTSVVDTNYNLFVVDAGMHADLPTGNTMAIVIVAAEHGSQKIIALNGDKTSTAT</sequence>
<dbReference type="PANTHER" id="PTHR47190:SF4">
    <property type="entry name" value="DEHYDROGENASE, PUTATIVE-RELATED"/>
    <property type="match status" value="1"/>
</dbReference>
<reference evidence="6 7" key="1">
    <citation type="journal article" date="2016" name="Sci. Rep.">
        <title>Draft genome sequencing and secretome analysis of fungal phytopathogen Ascochyta rabiei provides insight into the necrotrophic effector repertoire.</title>
        <authorList>
            <person name="Verma S."/>
            <person name="Gazara R.K."/>
            <person name="Nizam S."/>
            <person name="Parween S."/>
            <person name="Chattopadhyay D."/>
            <person name="Verma P.K."/>
        </authorList>
    </citation>
    <scope>NUCLEOTIDE SEQUENCE [LARGE SCALE GENOMIC DNA]</scope>
    <source>
        <strain evidence="6 7">ArDII</strain>
    </source>
</reference>
<dbReference type="GO" id="GO:0050660">
    <property type="term" value="F:flavin adenine dinucleotide binding"/>
    <property type="evidence" value="ECO:0007669"/>
    <property type="project" value="InterPro"/>
</dbReference>
<dbReference type="Gene3D" id="3.50.50.60">
    <property type="entry name" value="FAD/NAD(P)-binding domain"/>
    <property type="match status" value="2"/>
</dbReference>
<proteinExistence type="inferred from homology"/>
<dbReference type="SUPFAM" id="SSF51905">
    <property type="entry name" value="FAD/NAD(P)-binding domain"/>
    <property type="match status" value="1"/>
</dbReference>
<feature type="domain" description="Glucose-methanol-choline oxidoreductase N-terminal" evidence="5">
    <location>
        <begin position="268"/>
        <end position="282"/>
    </location>
</feature>
<evidence type="ECO:0000256" key="1">
    <source>
        <dbReference type="ARBA" id="ARBA00010790"/>
    </source>
</evidence>
<dbReference type="EMBL" id="JYNV01000120">
    <property type="protein sequence ID" value="KZM25795.1"/>
    <property type="molecule type" value="Genomic_DNA"/>
</dbReference>
<evidence type="ECO:0000256" key="3">
    <source>
        <dbReference type="ARBA" id="ARBA00023002"/>
    </source>
</evidence>
<keyword evidence="3" id="KW-0560">Oxidoreductase</keyword>
<dbReference type="GO" id="GO:0016614">
    <property type="term" value="F:oxidoreductase activity, acting on CH-OH group of donors"/>
    <property type="evidence" value="ECO:0007669"/>
    <property type="project" value="InterPro"/>
</dbReference>
<dbReference type="PANTHER" id="PTHR47190">
    <property type="entry name" value="DEHYDROGENASE, PUTATIVE-RELATED"/>
    <property type="match status" value="1"/>
</dbReference>
<dbReference type="Proteomes" id="UP000076837">
    <property type="component" value="Unassembled WGS sequence"/>
</dbReference>
<accession>A0A163IL79</accession>
<evidence type="ECO:0000256" key="4">
    <source>
        <dbReference type="SAM" id="SignalP"/>
    </source>
</evidence>
<keyword evidence="7" id="KW-1185">Reference proteome</keyword>
<dbReference type="Gene3D" id="3.30.410.10">
    <property type="entry name" value="Cholesterol Oxidase, domain 2"/>
    <property type="match status" value="2"/>
</dbReference>
<dbReference type="InterPro" id="IPR000172">
    <property type="entry name" value="GMC_OxRdtase_N"/>
</dbReference>
<evidence type="ECO:0000256" key="2">
    <source>
        <dbReference type="ARBA" id="ARBA00022630"/>
    </source>
</evidence>
<feature type="chain" id="PRO_5007843304" evidence="4">
    <location>
        <begin position="22"/>
        <end position="550"/>
    </location>
</feature>
<keyword evidence="2" id="KW-0285">Flavoprotein</keyword>
<name>A0A163IL79_DIDRA</name>
<dbReference type="SUPFAM" id="SSF54373">
    <property type="entry name" value="FAD-linked reductases, C-terminal domain"/>
    <property type="match status" value="1"/>
</dbReference>
<dbReference type="InterPro" id="IPR036188">
    <property type="entry name" value="FAD/NAD-bd_sf"/>
</dbReference>
<dbReference type="AlphaFoldDB" id="A0A163IL79"/>
<evidence type="ECO:0000259" key="5">
    <source>
        <dbReference type="PROSITE" id="PS00624"/>
    </source>
</evidence>
<feature type="signal peptide" evidence="4">
    <location>
        <begin position="1"/>
        <end position="21"/>
    </location>
</feature>
<dbReference type="InterPro" id="IPR053208">
    <property type="entry name" value="GMC_Oxidoreductase_CD"/>
</dbReference>
<dbReference type="InterPro" id="IPR003953">
    <property type="entry name" value="FAD-dep_OxRdtase_2_FAD-bd"/>
</dbReference>
<protein>
    <submittedName>
        <fullName evidence="6">Flavin adenine dinucleotide binding</fullName>
    </submittedName>
</protein>
<dbReference type="Pfam" id="PF05199">
    <property type="entry name" value="GMC_oxred_C"/>
    <property type="match status" value="1"/>
</dbReference>